<feature type="domain" description="PAC" evidence="12">
    <location>
        <begin position="225"/>
        <end position="277"/>
    </location>
</feature>
<keyword evidence="3" id="KW-0808">Transferase</keyword>
<dbReference type="GeneID" id="8382581"/>
<dbReference type="GO" id="GO:0000160">
    <property type="term" value="P:phosphorelay signal transduction system"/>
    <property type="evidence" value="ECO:0007669"/>
    <property type="project" value="InterPro"/>
</dbReference>
<dbReference type="InterPro" id="IPR031803">
    <property type="entry name" value="BAT_GAF/HTH-assoc"/>
</dbReference>
<dbReference type="PROSITE" id="PS50112">
    <property type="entry name" value="PAS"/>
    <property type="match status" value="1"/>
</dbReference>
<dbReference type="SUPFAM" id="SSF52172">
    <property type="entry name" value="CheY-like"/>
    <property type="match status" value="1"/>
</dbReference>
<dbReference type="SMART" id="SM00065">
    <property type="entry name" value="GAF"/>
    <property type="match status" value="1"/>
</dbReference>
<evidence type="ECO:0000256" key="1">
    <source>
        <dbReference type="ARBA" id="ARBA00022630"/>
    </source>
</evidence>
<dbReference type="Pfam" id="PF04967">
    <property type="entry name" value="HTH_10"/>
    <property type="match status" value="1"/>
</dbReference>
<dbReference type="PANTHER" id="PTHR47429">
    <property type="entry name" value="PROTEIN TWIN LOV 1"/>
    <property type="match status" value="1"/>
</dbReference>
<evidence type="ECO:0000256" key="3">
    <source>
        <dbReference type="ARBA" id="ARBA00022679"/>
    </source>
</evidence>
<dbReference type="InterPro" id="IPR000014">
    <property type="entry name" value="PAS"/>
</dbReference>
<dbReference type="eggNOG" id="arCOG02389">
    <property type="taxonomic scope" value="Archaea"/>
</dbReference>
<evidence type="ECO:0000259" key="12">
    <source>
        <dbReference type="PROSITE" id="PS50113"/>
    </source>
</evidence>
<dbReference type="SUPFAM" id="SSF55785">
    <property type="entry name" value="PYP-like sensor domain (PAS domain)"/>
    <property type="match status" value="1"/>
</dbReference>
<feature type="modified residue" description="4-aspartylphosphate" evidence="8">
    <location>
        <position position="60"/>
    </location>
</feature>
<keyword evidence="14" id="KW-1185">Reference proteome</keyword>
<keyword evidence="6" id="KW-0805">Transcription regulation</keyword>
<dbReference type="Gene3D" id="3.30.450.20">
    <property type="entry name" value="PAS domain"/>
    <property type="match status" value="1"/>
</dbReference>
<feature type="domain" description="Response regulatory" evidence="10">
    <location>
        <begin position="9"/>
        <end position="123"/>
    </location>
</feature>
<dbReference type="SUPFAM" id="SSF55781">
    <property type="entry name" value="GAF domain-like"/>
    <property type="match status" value="1"/>
</dbReference>
<dbReference type="GO" id="GO:0016301">
    <property type="term" value="F:kinase activity"/>
    <property type="evidence" value="ECO:0007669"/>
    <property type="project" value="UniProtKB-KW"/>
</dbReference>
<gene>
    <name evidence="13" type="ordered locus">Huta_0317</name>
</gene>
<feature type="domain" description="PAS" evidence="11">
    <location>
        <begin position="149"/>
        <end position="222"/>
    </location>
</feature>
<dbReference type="Pfam" id="PF00072">
    <property type="entry name" value="Response_reg"/>
    <property type="match status" value="1"/>
</dbReference>
<feature type="region of interest" description="Disordered" evidence="9">
    <location>
        <begin position="1"/>
        <end position="25"/>
    </location>
</feature>
<accession>C7NQP5</accession>
<evidence type="ECO:0000256" key="7">
    <source>
        <dbReference type="ARBA" id="ARBA00023163"/>
    </source>
</evidence>
<dbReference type="InterPro" id="IPR001789">
    <property type="entry name" value="Sig_transdc_resp-reg_receiver"/>
</dbReference>
<evidence type="ECO:0000256" key="6">
    <source>
        <dbReference type="ARBA" id="ARBA00023015"/>
    </source>
</evidence>
<dbReference type="InterPro" id="IPR001610">
    <property type="entry name" value="PAC"/>
</dbReference>
<dbReference type="Pfam" id="PF13185">
    <property type="entry name" value="GAF_2"/>
    <property type="match status" value="1"/>
</dbReference>
<dbReference type="Pfam" id="PF15915">
    <property type="entry name" value="BAT"/>
    <property type="match status" value="1"/>
</dbReference>
<dbReference type="InterPro" id="IPR035965">
    <property type="entry name" value="PAS-like_dom_sf"/>
</dbReference>
<keyword evidence="8" id="KW-0597">Phosphoprotein</keyword>
<keyword evidence="4" id="KW-0418">Kinase</keyword>
<dbReference type="STRING" id="519442.Huta_0317"/>
<dbReference type="Pfam" id="PF13426">
    <property type="entry name" value="PAS_9"/>
    <property type="match status" value="1"/>
</dbReference>
<dbReference type="PANTHER" id="PTHR47429:SF8">
    <property type="entry name" value="PHOTOTROPIN-1-LIKE"/>
    <property type="match status" value="1"/>
</dbReference>
<evidence type="ECO:0000259" key="10">
    <source>
        <dbReference type="PROSITE" id="PS50110"/>
    </source>
</evidence>
<dbReference type="RefSeq" id="WP_012795381.1">
    <property type="nucleotide sequence ID" value="NC_013158.1"/>
</dbReference>
<evidence type="ECO:0000259" key="11">
    <source>
        <dbReference type="PROSITE" id="PS50112"/>
    </source>
</evidence>
<keyword evidence="2" id="KW-0288">FMN</keyword>
<keyword evidence="7" id="KW-0804">Transcription</keyword>
<dbReference type="HOGENOM" id="CLU_010057_3_0_2"/>
<sequence>MSSSGDGRRILRVGDDPGASPVSTDGLREMADNVVVESSTDFRTAVERVEADEADCVVVDHTESGFDGLALLEAIRQDRPGLPVVVIPSVSTGAIARRAVAADATAYVPQTSDDALGLVVEAIDDAVPEPDRRDRQVRMPISDRTATEQQRLKERALDEAPVGITIADATAPDKPLIYVNDSFVEMTGYEKEDAIGVNCRFLQGEGTDAETTLELREAVMDEQAAAVELRNYRADGSTFWNNLEISPIRDDDGTVTNFVGFQQDITERKEAEAAIKRERETLRRLLERVEGLVGDVTEILVRADSRADIDRMTVERVGAGDEFDRAWIGEYDPPSETITITEDSHTDTESVTLDLTDAAAGSAIDVVATAVDRGEVQRFEDADLESPVGGVDGSTVSDGDGLTGSGVVIPLVYRETTYGVLVVYDRDPDAFDETERTILAALGRAIGSAVNAVLSKRTVTTDATVEITVSLHGPDLLLATLAGRLDGALAYRGAQATDDGRVRFLFHIDADDEASLREAAERDERVSAVTVLSRTDDDCVIEITTDGTPFVRILSGYGGDIQDISVDDDGIELAFQVATEQNGRAIVEEHRSTYETATLVSYTESDDPGETPQAFRSAVESELTDRQLTALEKAYVSGFFEWPRESEGEELADSMGVVPSTYYQHLRAAEKKLVRAFFDS</sequence>
<dbReference type="InterPro" id="IPR011006">
    <property type="entry name" value="CheY-like_superfamily"/>
</dbReference>
<evidence type="ECO:0000313" key="13">
    <source>
        <dbReference type="EMBL" id="ACV10504.1"/>
    </source>
</evidence>
<dbReference type="eggNOG" id="arCOG02278">
    <property type="taxonomic scope" value="Archaea"/>
</dbReference>
<dbReference type="OrthoDB" id="106505at2157"/>
<reference evidence="13 14" key="1">
    <citation type="journal article" date="2009" name="Stand. Genomic Sci.">
        <title>Complete genome sequence of Halorhabdus utahensis type strain (AX-2).</title>
        <authorList>
            <person name="Anderson I."/>
            <person name="Tindall B.J."/>
            <person name="Pomrenke H."/>
            <person name="Goker M."/>
            <person name="Lapidus A."/>
            <person name="Nolan M."/>
            <person name="Copeland A."/>
            <person name="Glavina Del Rio T."/>
            <person name="Chen F."/>
            <person name="Tice H."/>
            <person name="Cheng J.F."/>
            <person name="Lucas S."/>
            <person name="Chertkov O."/>
            <person name="Bruce D."/>
            <person name="Brettin T."/>
            <person name="Detter J.C."/>
            <person name="Han C."/>
            <person name="Goodwin L."/>
            <person name="Land M."/>
            <person name="Hauser L."/>
            <person name="Chang Y.J."/>
            <person name="Jeffries C.D."/>
            <person name="Pitluck S."/>
            <person name="Pati A."/>
            <person name="Mavromatis K."/>
            <person name="Ivanova N."/>
            <person name="Ovchinnikova G."/>
            <person name="Chen A."/>
            <person name="Palaniappan K."/>
            <person name="Chain P."/>
            <person name="Rohde M."/>
            <person name="Bristow J."/>
            <person name="Eisen J.A."/>
            <person name="Markowitz V."/>
            <person name="Hugenholtz P."/>
            <person name="Kyrpides N.C."/>
            <person name="Klenk H.P."/>
        </authorList>
    </citation>
    <scope>NUCLEOTIDE SEQUENCE [LARGE SCALE GENOMIC DNA]</scope>
    <source>
        <strain evidence="14">DSM 12940 / JCM 11049 / AX-2</strain>
    </source>
</reference>
<dbReference type="CDD" id="cd00130">
    <property type="entry name" value="PAS"/>
    <property type="match status" value="1"/>
</dbReference>
<dbReference type="InterPro" id="IPR003018">
    <property type="entry name" value="GAF"/>
</dbReference>
<evidence type="ECO:0000256" key="5">
    <source>
        <dbReference type="ARBA" id="ARBA00022991"/>
    </source>
</evidence>
<dbReference type="InterPro" id="IPR029016">
    <property type="entry name" value="GAF-like_dom_sf"/>
</dbReference>
<dbReference type="AlphaFoldDB" id="C7NQP5"/>
<evidence type="ECO:0000256" key="2">
    <source>
        <dbReference type="ARBA" id="ARBA00022643"/>
    </source>
</evidence>
<dbReference type="Gene3D" id="3.30.450.40">
    <property type="match status" value="1"/>
</dbReference>
<keyword evidence="1" id="KW-0285">Flavoprotein</keyword>
<keyword evidence="5" id="KW-0157">Chromophore</keyword>
<evidence type="ECO:0000256" key="4">
    <source>
        <dbReference type="ARBA" id="ARBA00022777"/>
    </source>
</evidence>
<evidence type="ECO:0000256" key="8">
    <source>
        <dbReference type="PROSITE-ProRule" id="PRU00169"/>
    </source>
</evidence>
<dbReference type="PROSITE" id="PS50113">
    <property type="entry name" value="PAC"/>
    <property type="match status" value="1"/>
</dbReference>
<dbReference type="PROSITE" id="PS50110">
    <property type="entry name" value="RESPONSE_REGULATORY"/>
    <property type="match status" value="1"/>
</dbReference>
<dbReference type="KEGG" id="hut:Huta_0317"/>
<dbReference type="InterPro" id="IPR007050">
    <property type="entry name" value="HTH_bacterioopsin"/>
</dbReference>
<dbReference type="EMBL" id="CP001687">
    <property type="protein sequence ID" value="ACV10504.1"/>
    <property type="molecule type" value="Genomic_DNA"/>
</dbReference>
<dbReference type="SMART" id="SM00086">
    <property type="entry name" value="PAC"/>
    <property type="match status" value="1"/>
</dbReference>
<dbReference type="NCBIfam" id="TIGR00229">
    <property type="entry name" value="sensory_box"/>
    <property type="match status" value="1"/>
</dbReference>
<dbReference type="InterPro" id="IPR000700">
    <property type="entry name" value="PAS-assoc_C"/>
</dbReference>
<protein>
    <submittedName>
        <fullName evidence="13">Putative PAS/PAC sensor protein</fullName>
    </submittedName>
</protein>
<name>C7NQP5_HALUD</name>
<dbReference type="Gene3D" id="3.40.50.2300">
    <property type="match status" value="1"/>
</dbReference>
<dbReference type="Proteomes" id="UP000002071">
    <property type="component" value="Chromosome"/>
</dbReference>
<evidence type="ECO:0000256" key="9">
    <source>
        <dbReference type="SAM" id="MobiDB-lite"/>
    </source>
</evidence>
<proteinExistence type="predicted"/>
<evidence type="ECO:0000313" key="14">
    <source>
        <dbReference type="Proteomes" id="UP000002071"/>
    </source>
</evidence>
<organism evidence="13 14">
    <name type="scientific">Halorhabdus utahensis (strain DSM 12940 / JCM 11049 / AX-2)</name>
    <dbReference type="NCBI Taxonomy" id="519442"/>
    <lineage>
        <taxon>Archaea</taxon>
        <taxon>Methanobacteriati</taxon>
        <taxon>Methanobacteriota</taxon>
        <taxon>Stenosarchaea group</taxon>
        <taxon>Halobacteria</taxon>
        <taxon>Halobacteriales</taxon>
        <taxon>Haloarculaceae</taxon>
        <taxon>Halorhabdus</taxon>
    </lineage>
</organism>
<feature type="compositionally biased region" description="Basic and acidic residues" evidence="9">
    <location>
        <begin position="1"/>
        <end position="15"/>
    </location>
</feature>